<feature type="domain" description="Tail specific protease" evidence="2">
    <location>
        <begin position="109"/>
        <end position="301"/>
    </location>
</feature>
<evidence type="ECO:0000259" key="2">
    <source>
        <dbReference type="SMART" id="SM00245"/>
    </source>
</evidence>
<proteinExistence type="predicted"/>
<dbReference type="SUPFAM" id="SSF52096">
    <property type="entry name" value="ClpP/crotonase"/>
    <property type="match status" value="1"/>
</dbReference>
<dbReference type="EMBL" id="DPIY01000005">
    <property type="protein sequence ID" value="HCT56453.1"/>
    <property type="molecule type" value="Genomic_DNA"/>
</dbReference>
<dbReference type="GO" id="GO:0008236">
    <property type="term" value="F:serine-type peptidase activity"/>
    <property type="evidence" value="ECO:0007669"/>
    <property type="project" value="InterPro"/>
</dbReference>
<organism evidence="3 4">
    <name type="scientific">Gemmatimonas aurantiaca</name>
    <dbReference type="NCBI Taxonomy" id="173480"/>
    <lineage>
        <taxon>Bacteria</taxon>
        <taxon>Pseudomonadati</taxon>
        <taxon>Gemmatimonadota</taxon>
        <taxon>Gemmatimonadia</taxon>
        <taxon>Gemmatimonadales</taxon>
        <taxon>Gemmatimonadaceae</taxon>
        <taxon>Gemmatimonas</taxon>
    </lineage>
</organism>
<accession>A0A3D4V5P1</accession>
<dbReference type="SMART" id="SM00245">
    <property type="entry name" value="TSPc"/>
    <property type="match status" value="1"/>
</dbReference>
<dbReference type="AlphaFoldDB" id="A0A3D4V5P1"/>
<sequence>MPTSGAISGCNRHWEPPRHRSRCASSKTNWSSPTTPMRHSGRPPGSGLATRFSVSTSSRSQPWWTPCGRTSRRPMSQHGFAISRALTRGSGPVVLAGVGAAGAFTKSVNRVAIASLNRSRGVVHDLPGQTFQMLSDSVAYLKLSSVVAANAASYIEQARRASVLVIDIRNYPNEFMVFALGGYLVGGATPFARFTVGDASNPGAFGWTATVSHTPRTPRYTGSVVILVDEVSQSQAEYTAMAFRVAPGAIVVGSTTAGADGNVSRIPLPGGAEGMISGIGVFYPGGQPTQRIGIVPDLVVHPTVAGIRAGRDEVLEAGVSRALGREFRLRSVSDR</sequence>
<dbReference type="GO" id="GO:0006508">
    <property type="term" value="P:proteolysis"/>
    <property type="evidence" value="ECO:0007669"/>
    <property type="project" value="InterPro"/>
</dbReference>
<dbReference type="InterPro" id="IPR029045">
    <property type="entry name" value="ClpP/crotonase-like_dom_sf"/>
</dbReference>
<evidence type="ECO:0000256" key="1">
    <source>
        <dbReference type="SAM" id="MobiDB-lite"/>
    </source>
</evidence>
<feature type="compositionally biased region" description="Polar residues" evidence="1">
    <location>
        <begin position="23"/>
        <end position="37"/>
    </location>
</feature>
<name>A0A3D4V5P1_9BACT</name>
<comment type="caution">
    <text evidence="3">The sequence shown here is derived from an EMBL/GenBank/DDBJ whole genome shotgun (WGS) entry which is preliminary data.</text>
</comment>
<evidence type="ECO:0000313" key="3">
    <source>
        <dbReference type="EMBL" id="HCT56453.1"/>
    </source>
</evidence>
<dbReference type="Gene3D" id="3.90.226.10">
    <property type="entry name" value="2-enoyl-CoA Hydratase, Chain A, domain 1"/>
    <property type="match status" value="1"/>
</dbReference>
<evidence type="ECO:0000313" key="4">
    <source>
        <dbReference type="Proteomes" id="UP000264071"/>
    </source>
</evidence>
<dbReference type="InterPro" id="IPR005151">
    <property type="entry name" value="Tail-specific_protease"/>
</dbReference>
<feature type="region of interest" description="Disordered" evidence="1">
    <location>
        <begin position="1"/>
        <end position="52"/>
    </location>
</feature>
<reference evidence="3 4" key="1">
    <citation type="journal article" date="2018" name="Nat. Biotechnol.">
        <title>A standardized bacterial taxonomy based on genome phylogeny substantially revises the tree of life.</title>
        <authorList>
            <person name="Parks D.H."/>
            <person name="Chuvochina M."/>
            <person name="Waite D.W."/>
            <person name="Rinke C."/>
            <person name="Skarshewski A."/>
            <person name="Chaumeil P.A."/>
            <person name="Hugenholtz P."/>
        </authorList>
    </citation>
    <scope>NUCLEOTIDE SEQUENCE [LARGE SCALE GENOMIC DNA]</scope>
    <source>
        <strain evidence="3">UBA8844</strain>
    </source>
</reference>
<dbReference type="CDD" id="cd07562">
    <property type="entry name" value="Peptidase_S41_TRI"/>
    <property type="match status" value="1"/>
</dbReference>
<protein>
    <recommendedName>
        <fullName evidence="2">Tail specific protease domain-containing protein</fullName>
    </recommendedName>
</protein>
<dbReference type="Proteomes" id="UP000264071">
    <property type="component" value="Unassembled WGS sequence"/>
</dbReference>
<dbReference type="Pfam" id="PF03572">
    <property type="entry name" value="Peptidase_S41"/>
    <property type="match status" value="1"/>
</dbReference>
<gene>
    <name evidence="3" type="ORF">DGD08_04490</name>
</gene>